<accession>A0A0F9HAD4</accession>
<proteinExistence type="predicted"/>
<dbReference type="EMBL" id="LAZR01017543">
    <property type="protein sequence ID" value="KKL99966.1"/>
    <property type="molecule type" value="Genomic_DNA"/>
</dbReference>
<organism evidence="1">
    <name type="scientific">marine sediment metagenome</name>
    <dbReference type="NCBI Taxonomy" id="412755"/>
    <lineage>
        <taxon>unclassified sequences</taxon>
        <taxon>metagenomes</taxon>
        <taxon>ecological metagenomes</taxon>
    </lineage>
</organism>
<dbReference type="AlphaFoldDB" id="A0A0F9HAD4"/>
<evidence type="ECO:0000313" key="1">
    <source>
        <dbReference type="EMBL" id="KKL99966.1"/>
    </source>
</evidence>
<sequence>MTTSKQSKAVPVNKGAGKVAAAIAKVYEVVGQGGNIVTQLCKSANAVYKGETIPKRDLKTIADTVARLRNWSPVSAGPRKSEVRKMLRVYTRLPEAITAYGKKHDTFPWHAAMKLARCLNREPALKKALALMDASKKADKGSPLTQVSKAASRLINIDTTSGSKARKFQDAVESIADTMLESY</sequence>
<protein>
    <submittedName>
        <fullName evidence="1">Uncharacterized protein</fullName>
    </submittedName>
</protein>
<comment type="caution">
    <text evidence="1">The sequence shown here is derived from an EMBL/GenBank/DDBJ whole genome shotgun (WGS) entry which is preliminary data.</text>
</comment>
<reference evidence="1" key="1">
    <citation type="journal article" date="2015" name="Nature">
        <title>Complex archaea that bridge the gap between prokaryotes and eukaryotes.</title>
        <authorList>
            <person name="Spang A."/>
            <person name="Saw J.H."/>
            <person name="Jorgensen S.L."/>
            <person name="Zaremba-Niedzwiedzka K."/>
            <person name="Martijn J."/>
            <person name="Lind A.E."/>
            <person name="van Eijk R."/>
            <person name="Schleper C."/>
            <person name="Guy L."/>
            <person name="Ettema T.J."/>
        </authorList>
    </citation>
    <scope>NUCLEOTIDE SEQUENCE</scope>
</reference>
<name>A0A0F9HAD4_9ZZZZ</name>
<gene>
    <name evidence="1" type="ORF">LCGC14_1809110</name>
</gene>